<protein>
    <submittedName>
        <fullName evidence="1">Uncharacterized protein</fullName>
    </submittedName>
</protein>
<dbReference type="EMBL" id="QOHW01000006">
    <property type="protein sequence ID" value="RBZ23798.1"/>
    <property type="molecule type" value="Genomic_DNA"/>
</dbReference>
<name>A0A1L5SYM6_KLEPN</name>
<dbReference type="EMBL" id="NCMJ01000062">
    <property type="protein sequence ID" value="PLE27474.1"/>
    <property type="molecule type" value="Genomic_DNA"/>
</dbReference>
<reference evidence="4" key="6">
    <citation type="submission" date="2018-08" db="EMBL/GenBank/DDBJ databases">
        <title>Klebsiella pneumoniae genome sequencing and assembly.</title>
        <authorList>
            <person name="Martins R.C.R."/>
            <person name="Perdigao-Neto L.V."/>
            <person name="Costa S.F."/>
            <person name="Levin A.S.S."/>
        </authorList>
    </citation>
    <scope>NUCLEOTIDE SEQUENCE</scope>
    <source>
        <strain evidence="4">BC_5001</strain>
    </source>
</reference>
<evidence type="ECO:0000313" key="6">
    <source>
        <dbReference type="Proteomes" id="UP000196447"/>
    </source>
</evidence>
<comment type="caution">
    <text evidence="1">The sequence shown here is derived from an EMBL/GenBank/DDBJ whole genome shotgun (WGS) entry which is preliminary data.</text>
</comment>
<dbReference type="AlphaFoldDB" id="A0A1L5SYM6"/>
<evidence type="ECO:0000313" key="8">
    <source>
        <dbReference type="Proteomes" id="UP000245817"/>
    </source>
</evidence>
<organism evidence="1 6">
    <name type="scientific">Klebsiella pneumoniae</name>
    <dbReference type="NCBI Taxonomy" id="573"/>
    <lineage>
        <taxon>Bacteria</taxon>
        <taxon>Pseudomonadati</taxon>
        <taxon>Pseudomonadota</taxon>
        <taxon>Gammaproteobacteria</taxon>
        <taxon>Enterobacterales</taxon>
        <taxon>Enterobacteriaceae</taxon>
        <taxon>Klebsiella/Raoultella group</taxon>
        <taxon>Klebsiella</taxon>
        <taxon>Klebsiella pneumoniae complex</taxon>
    </lineage>
</organism>
<evidence type="ECO:0000313" key="2">
    <source>
        <dbReference type="EMBL" id="PLE27474.1"/>
    </source>
</evidence>
<dbReference type="EMBL" id="NDBK01000112">
    <property type="protein sequence ID" value="OVF65430.1"/>
    <property type="molecule type" value="Genomic_DNA"/>
</dbReference>
<dbReference type="Proteomes" id="UP000234439">
    <property type="component" value="Unassembled WGS sequence"/>
</dbReference>
<reference evidence="5" key="4">
    <citation type="submission" date="2018-07" db="EMBL/GenBank/DDBJ databases">
        <title>Draft genome sequence of Klebsiella pneumoniae K293.</title>
        <authorList>
            <person name="He F."/>
        </authorList>
    </citation>
    <scope>NUCLEOTIDE SEQUENCE</scope>
    <source>
        <strain evidence="5">K293</strain>
    </source>
</reference>
<sequence>MPASPLFATLPHKFPPEGVYGAEEKLVKPARMPTELKNPLFTADISPDEKIINRRGKLTL</sequence>
<reference evidence="1 6" key="2">
    <citation type="submission" date="2017-03" db="EMBL/GenBank/DDBJ databases">
        <authorList>
            <person name="Fouts D."/>
            <person name="Stalin M.J."/>
            <person name="Chen L."/>
            <person name="Wright M."/>
            <person name="Sutton G."/>
            <person name="Nguyen K."/>
            <person name="Vanduin D."/>
            <person name="Rojas L."/>
            <person name="Hujer A."/>
            <person name="Hujer K."/>
            <person name="Bonomo R."/>
            <person name="Kreiswirth B."/>
            <person name="Adams M."/>
        </authorList>
    </citation>
    <scope>NUCLEOTIDE SEQUENCE [LARGE SCALE GENOMIC DNA]</scope>
    <source>
        <strain evidence="1 6">39383</strain>
    </source>
</reference>
<dbReference type="Proteomes" id="UP000254657">
    <property type="component" value="Unassembled WGS sequence"/>
</dbReference>
<evidence type="ECO:0000313" key="4">
    <source>
        <dbReference type="EMBL" id="RBZ23798.1"/>
    </source>
</evidence>
<dbReference type="EMBL" id="QRCF01000006">
    <property type="protein sequence ID" value="RDT94458.1"/>
    <property type="molecule type" value="Genomic_DNA"/>
</dbReference>
<dbReference type="EMBL" id="PCFF01000002">
    <property type="protein sequence ID" value="PVU64128.1"/>
    <property type="molecule type" value="Genomic_DNA"/>
</dbReference>
<dbReference type="Proteomes" id="UP000245817">
    <property type="component" value="Unassembled WGS sequence"/>
</dbReference>
<proteinExistence type="predicted"/>
<dbReference type="Proteomes" id="UP000253559">
    <property type="component" value="Unassembled WGS sequence"/>
</dbReference>
<reference evidence="4" key="5">
    <citation type="submission" date="2018-07" db="EMBL/GenBank/DDBJ databases">
        <authorList>
            <person name="Martins R.C."/>
            <person name="Perdigao-Neto L.V."/>
            <person name="Costa S.F."/>
            <person name="Levin A.S.S."/>
        </authorList>
    </citation>
    <scope>NUCLEOTIDE SEQUENCE</scope>
    <source>
        <strain evidence="4">BC_5001</strain>
    </source>
</reference>
<gene>
    <name evidence="1" type="ORF">B5L96_26585</name>
    <name evidence="2" type="ORF">B6I68_11945</name>
    <name evidence="3" type="ORF">CP554_02795</name>
    <name evidence="4" type="ORF">DM078_11120</name>
    <name evidence="5" type="ORF">DW286_08305</name>
</gene>
<reference evidence="2 7" key="1">
    <citation type="journal article" date="2017" name="J. Infect. Dis.">
        <title>An Analysis of the Epidemic of Klebsiella pneumoniae Carbapenemase-Producing K. pneumoniae: Convergence of Two Evolutionary Mechanisms Creates the Perfect Storm.</title>
        <authorList>
            <person name="Rojas L.J."/>
            <person name="Weinstock G.M."/>
            <person name="De La Cadena E."/>
            <person name="Diaz L."/>
            <person name="Rios R."/>
            <person name="Hanson B.M."/>
            <person name="Brown J.S."/>
            <person name="Vats P."/>
            <person name="Phillips D.S."/>
            <person name="Nguyen H."/>
            <person name="Hujer K.M."/>
            <person name="Correa A."/>
            <person name="Adams M.D."/>
            <person name="Perez F."/>
            <person name="Sodergren E."/>
            <person name="Narechania A."/>
            <person name="Planet P.J."/>
            <person name="Villegas M.V."/>
            <person name="Bonomo R.A."/>
            <person name="Arias C.A."/>
        </authorList>
    </citation>
    <scope>NUCLEOTIDE SEQUENCE [LARGE SCALE GENOMIC DNA]</scope>
    <source>
        <strain evidence="2 7">COL-Kpn30</strain>
    </source>
</reference>
<evidence type="ECO:0000313" key="3">
    <source>
        <dbReference type="EMBL" id="PVU64128.1"/>
    </source>
</evidence>
<evidence type="ECO:0000313" key="7">
    <source>
        <dbReference type="Proteomes" id="UP000234439"/>
    </source>
</evidence>
<dbReference type="Proteomes" id="UP000196447">
    <property type="component" value="Unassembled WGS sequence"/>
</dbReference>
<reference evidence="3 8" key="3">
    <citation type="submission" date="2017-09" db="EMBL/GenBank/DDBJ databases">
        <title>Molecular Epidemiology of Livestock-Associated Methicillin Resistant Staphylococcus aureus (LA-MRSA) and Extended-Spectrum Beta-Lactamase (ESBL)-Producing Enterobacteriaceae in Pigs and Exposed Workers in Cameroon and South Africa.</title>
        <authorList>
            <person name="Founou L."/>
            <person name="Founou R.C."/>
            <person name="Allam M."/>
            <person name="Ismail A."/>
            <person name="Essack S.Y."/>
        </authorList>
    </citation>
    <scope>NUCLEOTIDE SEQUENCE [LARGE SCALE GENOMIC DNA]</scope>
    <source>
        <strain evidence="3 8">HH516E4IA</strain>
    </source>
</reference>
<evidence type="ECO:0000313" key="1">
    <source>
        <dbReference type="EMBL" id="OVF65430.1"/>
    </source>
</evidence>
<evidence type="ECO:0000313" key="5">
    <source>
        <dbReference type="EMBL" id="RDT94458.1"/>
    </source>
</evidence>
<accession>A0A1L5SYM6</accession>